<dbReference type="Gene3D" id="6.20.50.110">
    <property type="entry name" value="Methyltransferase, zinc-binding domain"/>
    <property type="match status" value="1"/>
</dbReference>
<name>A0ABY9PKV1_SERFO</name>
<accession>A0ABY9PKV1</accession>
<dbReference type="InterPro" id="IPR013691">
    <property type="entry name" value="MeTrfase_14"/>
</dbReference>
<sequence>MHNSRNTNCSNRQPNCRICDQRLHQFIDLGKHPRADSYRRPDDQSPELMFELKVGVCESCQLVQLIDEVPPEMMFNADYPFRTSSSQRMQQHFRETALEILDFERRADSAPFIVEFGCNDGTFLEPFAKLGFTHLGIDPASNLVSEAVARGVNAKTGWFNTDTAAEILESARSATVIYAANTLCHISDLASVFKGVDLLLAENGRFIFEDPYLGDIVTHCAFDQIYDEHIYYFSATSIDLIARKFGMKLIDAEHLGTHGGQLRYTIGRQHQTQSRSVVNFIENERKAGLHSVRSLEEFAKSVEVRRSELPKMLRELASAGKTIAGYAATAKSSTVLNYCRIDRNLLPVIYDTTPEKQGQLTPGTGIPIEPFPQHIGDYPDIYLLFAWNHEEEIISRESAFRTQGGSWLKFVPNVTLSSDPS</sequence>
<reference evidence="3 4" key="1">
    <citation type="submission" date="2023-08" db="EMBL/GenBank/DDBJ databases">
        <title>Complete Genome and Methylome dissection of Serratia fonticola NEB369.</title>
        <authorList>
            <person name="Fomenkov A."/>
            <person name="Roberts R.D."/>
        </authorList>
    </citation>
    <scope>NUCLEOTIDE SEQUENCE [LARGE SCALE GENOMIC DNA]</scope>
    <source>
        <strain evidence="3 4">NEB369</strain>
    </source>
</reference>
<dbReference type="InterPro" id="IPR038576">
    <property type="entry name" value="Methyltransf_Zn-bd_dom_put_sf"/>
</dbReference>
<keyword evidence="3" id="KW-0808">Transferase</keyword>
<dbReference type="Pfam" id="PF08421">
    <property type="entry name" value="Methyltransf_13"/>
    <property type="match status" value="1"/>
</dbReference>
<gene>
    <name evidence="3" type="ORF">RFB13_23060</name>
</gene>
<evidence type="ECO:0000259" key="2">
    <source>
        <dbReference type="Pfam" id="PF08484"/>
    </source>
</evidence>
<evidence type="ECO:0000259" key="1">
    <source>
        <dbReference type="Pfam" id="PF08421"/>
    </source>
</evidence>
<dbReference type="PANTHER" id="PTHR43861">
    <property type="entry name" value="TRANS-ACONITATE 2-METHYLTRANSFERASE-RELATED"/>
    <property type="match status" value="1"/>
</dbReference>
<proteinExistence type="predicted"/>
<dbReference type="InterPro" id="IPR029063">
    <property type="entry name" value="SAM-dependent_MTases_sf"/>
</dbReference>
<dbReference type="Gene3D" id="3.40.50.720">
    <property type="entry name" value="NAD(P)-binding Rossmann-like Domain"/>
    <property type="match status" value="1"/>
</dbReference>
<dbReference type="CDD" id="cd02440">
    <property type="entry name" value="AdoMet_MTases"/>
    <property type="match status" value="1"/>
</dbReference>
<dbReference type="GO" id="GO:0008168">
    <property type="term" value="F:methyltransferase activity"/>
    <property type="evidence" value="ECO:0007669"/>
    <property type="project" value="UniProtKB-KW"/>
</dbReference>
<evidence type="ECO:0000313" key="3">
    <source>
        <dbReference type="EMBL" id="WMT14046.1"/>
    </source>
</evidence>
<dbReference type="Gene3D" id="3.40.50.150">
    <property type="entry name" value="Vaccinia Virus protein VP39"/>
    <property type="match status" value="1"/>
</dbReference>
<dbReference type="Gene3D" id="6.10.250.3100">
    <property type="match status" value="1"/>
</dbReference>
<protein>
    <submittedName>
        <fullName evidence="3">Class I SAM-dependent methyltransferase</fullName>
        <ecNumber evidence="3">2.1.1.-</ecNumber>
    </submittedName>
</protein>
<dbReference type="Pfam" id="PF13489">
    <property type="entry name" value="Methyltransf_23"/>
    <property type="match status" value="1"/>
</dbReference>
<keyword evidence="3" id="KW-0489">Methyltransferase</keyword>
<dbReference type="Pfam" id="PF08484">
    <property type="entry name" value="Methyltransf_14"/>
    <property type="match status" value="1"/>
</dbReference>
<dbReference type="EMBL" id="CP133586">
    <property type="protein sequence ID" value="WMT14046.1"/>
    <property type="molecule type" value="Genomic_DNA"/>
</dbReference>
<dbReference type="Proteomes" id="UP001235341">
    <property type="component" value="Chromosome"/>
</dbReference>
<dbReference type="SUPFAM" id="SSF53335">
    <property type="entry name" value="S-adenosyl-L-methionine-dependent methyltransferases"/>
    <property type="match status" value="1"/>
</dbReference>
<dbReference type="GO" id="GO:0032259">
    <property type="term" value="P:methylation"/>
    <property type="evidence" value="ECO:0007669"/>
    <property type="project" value="UniProtKB-KW"/>
</dbReference>
<feature type="domain" description="C-methyltransferase" evidence="2">
    <location>
        <begin position="257"/>
        <end position="412"/>
    </location>
</feature>
<dbReference type="InterPro" id="IPR013630">
    <property type="entry name" value="Methyltransf_Zn-bd_dom_put"/>
</dbReference>
<dbReference type="EC" id="2.1.1.-" evidence="3"/>
<keyword evidence="4" id="KW-1185">Reference proteome</keyword>
<dbReference type="RefSeq" id="WP_309205408.1">
    <property type="nucleotide sequence ID" value="NZ_CP133586.1"/>
</dbReference>
<evidence type="ECO:0000313" key="4">
    <source>
        <dbReference type="Proteomes" id="UP001235341"/>
    </source>
</evidence>
<feature type="domain" description="Methyltransferase putative zinc binding" evidence="1">
    <location>
        <begin position="16"/>
        <end position="75"/>
    </location>
</feature>
<dbReference type="PANTHER" id="PTHR43861:SF5">
    <property type="entry name" value="BLL5978 PROTEIN"/>
    <property type="match status" value="1"/>
</dbReference>
<organism evidence="3 4">
    <name type="scientific">Serratia fonticola</name>
    <dbReference type="NCBI Taxonomy" id="47917"/>
    <lineage>
        <taxon>Bacteria</taxon>
        <taxon>Pseudomonadati</taxon>
        <taxon>Pseudomonadota</taxon>
        <taxon>Gammaproteobacteria</taxon>
        <taxon>Enterobacterales</taxon>
        <taxon>Yersiniaceae</taxon>
        <taxon>Serratia</taxon>
    </lineage>
</organism>